<sequence>MNVVLLISTLIFAFFNHGEAARILGLFATPAKSHSRVFESLFRELAVRGHQVTFASPFNLQWPLGLNESSGGSIQYVKLDDQGALGSIMGYVVGPNRRPLAESFWLWSIAPDVCRNELHSPDLIPIIDGGKNKTITFDVVIVESFFFDCFASMSKLFEAPLVLFTSQWAPQWAHQAMGNPDPWATSPNMFLPYTHKMNFIERLHNFIHSAIALLSRKYYELPRQDVIIKEVFGENFPTLAELEKEAALMLINSHPITNSPHANLPNVIEVGGIHIQPAEPLDKELESYFEASPNGVILFSLGSLINKDNMDPERLHTLTKVMAAINYPILWRWDTTDVPNLPKNVKILPWIPQRDVLAHKNLRLFVTHGGLLSTQEATYEGVPRLVMPFFGDQQSNAQKVVQMGVGLSLNYYSASAEEIASAINTILTDERYASRAKQLSNAFRDQLNSPLERAVFWTEHVIQHKGAAYLRSASSGLNWYQDLCLDVLAFLLLTSAVALLTGIALVKALSAFVASRKSKVD</sequence>
<reference evidence="6 7" key="1">
    <citation type="submission" date="2020-04" db="EMBL/GenBank/DDBJ databases">
        <authorList>
            <person name="Alioto T."/>
            <person name="Alioto T."/>
            <person name="Gomez Garrido J."/>
        </authorList>
    </citation>
    <scope>NUCLEOTIDE SEQUENCE [LARGE SCALE GENOMIC DNA]</scope>
</reference>
<evidence type="ECO:0000256" key="2">
    <source>
        <dbReference type="ARBA" id="ARBA00022676"/>
    </source>
</evidence>
<gene>
    <name evidence="6" type="ORF">CLODIP_2_CD14685</name>
</gene>
<evidence type="ECO:0000313" key="7">
    <source>
        <dbReference type="Proteomes" id="UP000494165"/>
    </source>
</evidence>
<dbReference type="Gene3D" id="3.40.50.2000">
    <property type="entry name" value="Glycogen Phosphorylase B"/>
    <property type="match status" value="1"/>
</dbReference>
<proteinExistence type="inferred from homology"/>
<feature type="transmembrane region" description="Helical" evidence="4">
    <location>
        <begin position="487"/>
        <end position="509"/>
    </location>
</feature>
<evidence type="ECO:0000256" key="5">
    <source>
        <dbReference type="SAM" id="SignalP"/>
    </source>
</evidence>
<organism evidence="6 7">
    <name type="scientific">Cloeon dipterum</name>
    <dbReference type="NCBI Taxonomy" id="197152"/>
    <lineage>
        <taxon>Eukaryota</taxon>
        <taxon>Metazoa</taxon>
        <taxon>Ecdysozoa</taxon>
        <taxon>Arthropoda</taxon>
        <taxon>Hexapoda</taxon>
        <taxon>Insecta</taxon>
        <taxon>Pterygota</taxon>
        <taxon>Palaeoptera</taxon>
        <taxon>Ephemeroptera</taxon>
        <taxon>Pisciforma</taxon>
        <taxon>Baetidae</taxon>
        <taxon>Cloeon</taxon>
    </lineage>
</organism>
<keyword evidence="4" id="KW-0472">Membrane</keyword>
<dbReference type="PANTHER" id="PTHR48043">
    <property type="entry name" value="EG:EG0003.4 PROTEIN-RELATED"/>
    <property type="match status" value="1"/>
</dbReference>
<accession>A0A8S1CMB2</accession>
<dbReference type="AlphaFoldDB" id="A0A8S1CMB2"/>
<dbReference type="SUPFAM" id="SSF53756">
    <property type="entry name" value="UDP-Glycosyltransferase/glycogen phosphorylase"/>
    <property type="match status" value="1"/>
</dbReference>
<feature type="chain" id="PRO_5035725982" description="UDP-glucuronosyltransferase" evidence="5">
    <location>
        <begin position="21"/>
        <end position="521"/>
    </location>
</feature>
<dbReference type="InterPro" id="IPR002213">
    <property type="entry name" value="UDP_glucos_trans"/>
</dbReference>
<name>A0A8S1CMB2_9INSE</name>
<keyword evidence="4" id="KW-1133">Transmembrane helix</keyword>
<dbReference type="GO" id="GO:0008194">
    <property type="term" value="F:UDP-glycosyltransferase activity"/>
    <property type="evidence" value="ECO:0007669"/>
    <property type="project" value="InterPro"/>
</dbReference>
<protein>
    <recommendedName>
        <fullName evidence="8">UDP-glucuronosyltransferase</fullName>
    </recommendedName>
</protein>
<dbReference type="CDD" id="cd03784">
    <property type="entry name" value="GT1_Gtf-like"/>
    <property type="match status" value="1"/>
</dbReference>
<keyword evidence="3" id="KW-0808">Transferase</keyword>
<comment type="caution">
    <text evidence="6">The sequence shown here is derived from an EMBL/GenBank/DDBJ whole genome shotgun (WGS) entry which is preliminary data.</text>
</comment>
<evidence type="ECO:0000313" key="6">
    <source>
        <dbReference type="EMBL" id="CAB3370031.1"/>
    </source>
</evidence>
<evidence type="ECO:0000256" key="1">
    <source>
        <dbReference type="ARBA" id="ARBA00009995"/>
    </source>
</evidence>
<dbReference type="EMBL" id="CADEPI010000049">
    <property type="protein sequence ID" value="CAB3370031.1"/>
    <property type="molecule type" value="Genomic_DNA"/>
</dbReference>
<dbReference type="InterPro" id="IPR050271">
    <property type="entry name" value="UDP-glycosyltransferase"/>
</dbReference>
<evidence type="ECO:0008006" key="8">
    <source>
        <dbReference type="Google" id="ProtNLM"/>
    </source>
</evidence>
<dbReference type="PANTHER" id="PTHR48043:SF159">
    <property type="entry name" value="EG:EG0003.4 PROTEIN-RELATED"/>
    <property type="match status" value="1"/>
</dbReference>
<keyword evidence="2" id="KW-0328">Glycosyltransferase</keyword>
<dbReference type="Proteomes" id="UP000494165">
    <property type="component" value="Unassembled WGS sequence"/>
</dbReference>
<dbReference type="OrthoDB" id="5835829at2759"/>
<evidence type="ECO:0000256" key="4">
    <source>
        <dbReference type="SAM" id="Phobius"/>
    </source>
</evidence>
<dbReference type="Pfam" id="PF00201">
    <property type="entry name" value="UDPGT"/>
    <property type="match status" value="1"/>
</dbReference>
<comment type="similarity">
    <text evidence="1">Belongs to the UDP-glycosyltransferase family.</text>
</comment>
<dbReference type="FunFam" id="3.40.50.2000:FF:000050">
    <property type="entry name" value="UDP-glucuronosyltransferase"/>
    <property type="match status" value="1"/>
</dbReference>
<keyword evidence="7" id="KW-1185">Reference proteome</keyword>
<keyword evidence="5" id="KW-0732">Signal</keyword>
<feature type="signal peptide" evidence="5">
    <location>
        <begin position="1"/>
        <end position="20"/>
    </location>
</feature>
<evidence type="ECO:0000256" key="3">
    <source>
        <dbReference type="ARBA" id="ARBA00022679"/>
    </source>
</evidence>
<keyword evidence="4" id="KW-0812">Transmembrane</keyword>